<dbReference type="Proteomes" id="UP000050790">
    <property type="component" value="Unassembled WGS sequence"/>
</dbReference>
<evidence type="ECO:0000313" key="3">
    <source>
        <dbReference type="WBParaSite" id="SMRG1_8790.4"/>
    </source>
</evidence>
<feature type="region of interest" description="Disordered" evidence="1">
    <location>
        <begin position="1"/>
        <end position="38"/>
    </location>
</feature>
<evidence type="ECO:0000313" key="2">
    <source>
        <dbReference type="Proteomes" id="UP000050790"/>
    </source>
</evidence>
<feature type="compositionally biased region" description="Basic residues" evidence="1">
    <location>
        <begin position="17"/>
        <end position="28"/>
    </location>
</feature>
<name>A0AA85AIS5_9TREM</name>
<proteinExistence type="predicted"/>
<organism evidence="2 3">
    <name type="scientific">Schistosoma margrebowiei</name>
    <dbReference type="NCBI Taxonomy" id="48269"/>
    <lineage>
        <taxon>Eukaryota</taxon>
        <taxon>Metazoa</taxon>
        <taxon>Spiralia</taxon>
        <taxon>Lophotrochozoa</taxon>
        <taxon>Platyhelminthes</taxon>
        <taxon>Trematoda</taxon>
        <taxon>Digenea</taxon>
        <taxon>Strigeidida</taxon>
        <taxon>Schistosomatoidea</taxon>
        <taxon>Schistosomatidae</taxon>
        <taxon>Schistosoma</taxon>
    </lineage>
</organism>
<dbReference type="AlphaFoldDB" id="A0AA85AIS5"/>
<reference evidence="3" key="1">
    <citation type="submission" date="2023-11" db="UniProtKB">
        <authorList>
            <consortium name="WormBaseParasite"/>
        </authorList>
    </citation>
    <scope>IDENTIFICATION</scope>
</reference>
<dbReference type="WBParaSite" id="SMRG1_8790.4">
    <property type="protein sequence ID" value="SMRG1_8790.4"/>
    <property type="gene ID" value="SMRG1_8790"/>
</dbReference>
<evidence type="ECO:0000256" key="1">
    <source>
        <dbReference type="SAM" id="MobiDB-lite"/>
    </source>
</evidence>
<sequence>MQKESSEDVDTQNVNVRKPHKKRRKAKKSRDVLNSLQDDASKTSINSQIYSTKRIEFDDDGEIKNLYAADNWDLSDCTRRSKKRSGYVTFSNICAEQRFTPKSGVSNLENTDIISYISEDELESVHEIPIKHEKNQHLEVTIYSFPNNYETVVKYWYDTFQKLHLLTRITENQEGANNYCSVVEQTPNGSPSNNTSLHEYFTVSLWCRIIKLHVGLYC</sequence>
<protein>
    <submittedName>
        <fullName evidence="3">Uncharacterized protein</fullName>
    </submittedName>
</protein>
<accession>A0AA85AIS5</accession>